<evidence type="ECO:0000313" key="3">
    <source>
        <dbReference type="EMBL" id="KAG5644165.1"/>
    </source>
</evidence>
<dbReference type="InterPro" id="IPR008906">
    <property type="entry name" value="HATC_C_dom"/>
</dbReference>
<evidence type="ECO:0000313" key="4">
    <source>
        <dbReference type="Proteomes" id="UP000717328"/>
    </source>
</evidence>
<accession>A0A9P7G7E3</accession>
<feature type="region of interest" description="Disordered" evidence="1">
    <location>
        <begin position="112"/>
        <end position="137"/>
    </location>
</feature>
<proteinExistence type="predicted"/>
<feature type="non-terminal residue" evidence="3">
    <location>
        <position position="1"/>
    </location>
</feature>
<feature type="compositionally biased region" description="Polar residues" evidence="1">
    <location>
        <begin position="123"/>
        <end position="137"/>
    </location>
</feature>
<protein>
    <recommendedName>
        <fullName evidence="2">HAT C-terminal dimerisation domain-containing protein</fullName>
    </recommendedName>
</protein>
<reference evidence="3" key="1">
    <citation type="submission" date="2021-02" db="EMBL/GenBank/DDBJ databases">
        <authorList>
            <person name="Nieuwenhuis M."/>
            <person name="Van De Peppel L.J.J."/>
        </authorList>
    </citation>
    <scope>NUCLEOTIDE SEQUENCE</scope>
    <source>
        <strain evidence="3">D49</strain>
    </source>
</reference>
<dbReference type="Proteomes" id="UP000717328">
    <property type="component" value="Unassembled WGS sequence"/>
</dbReference>
<keyword evidence="4" id="KW-1185">Reference proteome</keyword>
<sequence>MSSTKQPMLSQTHAIFRGLQEHLRTALRELPNNAPPRIRDGLVAAHEKLADYYSKYDLSPYYLWAALLDPRISYQGLQDDFANEPVLLGDLEKAKAKLHAYYTEHYASRIPTQSTDNVDDTAPQASSSNGSPAKTNFTARYKRRQPRVIDELEEYFALAPQDFDRCRPLEWWRARRGDWPNLYRLVCDILCIP</sequence>
<dbReference type="InterPro" id="IPR012337">
    <property type="entry name" value="RNaseH-like_sf"/>
</dbReference>
<reference evidence="3" key="2">
    <citation type="submission" date="2021-10" db="EMBL/GenBank/DDBJ databases">
        <title>Phylogenomics reveals ancestral predisposition of the termite-cultivated fungus Termitomyces towards a domesticated lifestyle.</title>
        <authorList>
            <person name="Auxier B."/>
            <person name="Grum-Grzhimaylo A."/>
            <person name="Cardenas M.E."/>
            <person name="Lodge J.D."/>
            <person name="Laessoe T."/>
            <person name="Pedersen O."/>
            <person name="Smith M.E."/>
            <person name="Kuyper T.W."/>
            <person name="Franco-Molano E.A."/>
            <person name="Baroni T.J."/>
            <person name="Aanen D.K."/>
        </authorList>
    </citation>
    <scope>NUCLEOTIDE SEQUENCE</scope>
    <source>
        <strain evidence="3">D49</strain>
    </source>
</reference>
<feature type="domain" description="HAT C-terminal dimerisation" evidence="2">
    <location>
        <begin position="151"/>
        <end position="193"/>
    </location>
</feature>
<dbReference type="EMBL" id="JABCKI010002887">
    <property type="protein sequence ID" value="KAG5644165.1"/>
    <property type="molecule type" value="Genomic_DNA"/>
</dbReference>
<evidence type="ECO:0000259" key="2">
    <source>
        <dbReference type="Pfam" id="PF05699"/>
    </source>
</evidence>
<dbReference type="OrthoDB" id="1607513at2759"/>
<dbReference type="Pfam" id="PF05699">
    <property type="entry name" value="Dimer_Tnp_hAT"/>
    <property type="match status" value="1"/>
</dbReference>
<organism evidence="3 4">
    <name type="scientific">Sphagnurus paluster</name>
    <dbReference type="NCBI Taxonomy" id="117069"/>
    <lineage>
        <taxon>Eukaryota</taxon>
        <taxon>Fungi</taxon>
        <taxon>Dikarya</taxon>
        <taxon>Basidiomycota</taxon>
        <taxon>Agaricomycotina</taxon>
        <taxon>Agaricomycetes</taxon>
        <taxon>Agaricomycetidae</taxon>
        <taxon>Agaricales</taxon>
        <taxon>Tricholomatineae</taxon>
        <taxon>Lyophyllaceae</taxon>
        <taxon>Sphagnurus</taxon>
    </lineage>
</organism>
<gene>
    <name evidence="3" type="ORF">H0H81_009685</name>
</gene>
<dbReference type="GO" id="GO:0046983">
    <property type="term" value="F:protein dimerization activity"/>
    <property type="evidence" value="ECO:0007669"/>
    <property type="project" value="InterPro"/>
</dbReference>
<dbReference type="AlphaFoldDB" id="A0A9P7G7E3"/>
<comment type="caution">
    <text evidence="3">The sequence shown here is derived from an EMBL/GenBank/DDBJ whole genome shotgun (WGS) entry which is preliminary data.</text>
</comment>
<evidence type="ECO:0000256" key="1">
    <source>
        <dbReference type="SAM" id="MobiDB-lite"/>
    </source>
</evidence>
<dbReference type="SUPFAM" id="SSF53098">
    <property type="entry name" value="Ribonuclease H-like"/>
    <property type="match status" value="1"/>
</dbReference>
<name>A0A9P7G7E3_9AGAR</name>